<feature type="domain" description="EF-hand" evidence="4">
    <location>
        <begin position="270"/>
        <end position="305"/>
    </location>
</feature>
<dbReference type="SMART" id="SM00156">
    <property type="entry name" value="PP2Ac"/>
    <property type="match status" value="1"/>
</dbReference>
<dbReference type="Pfam" id="PF13405">
    <property type="entry name" value="EF-hand_6"/>
    <property type="match status" value="1"/>
</dbReference>
<evidence type="ECO:0000259" key="4">
    <source>
        <dbReference type="PROSITE" id="PS50222"/>
    </source>
</evidence>
<dbReference type="GO" id="GO:0005634">
    <property type="term" value="C:nucleus"/>
    <property type="evidence" value="ECO:0007669"/>
    <property type="project" value="TreeGrafter"/>
</dbReference>
<comment type="similarity">
    <text evidence="1 3">Belongs to the PPP phosphatase family.</text>
</comment>
<dbReference type="EMBL" id="JARQZJ010000091">
    <property type="protein sequence ID" value="KAK9883557.1"/>
    <property type="molecule type" value="Genomic_DNA"/>
</dbReference>
<dbReference type="PANTHER" id="PTHR11668:SF496">
    <property type="entry name" value="SERINE_THREONINE-PROTEIN PHOSPHATASE"/>
    <property type="match status" value="1"/>
</dbReference>
<dbReference type="PROSITE" id="PS00125">
    <property type="entry name" value="SER_THR_PHOSPHATASE"/>
    <property type="match status" value="1"/>
</dbReference>
<dbReference type="SMART" id="SM00054">
    <property type="entry name" value="EFh"/>
    <property type="match status" value="1"/>
</dbReference>
<dbReference type="CDD" id="cd00144">
    <property type="entry name" value="MPP_PPP_family"/>
    <property type="match status" value="1"/>
</dbReference>
<dbReference type="InterPro" id="IPR004843">
    <property type="entry name" value="Calcineurin-like_PHP"/>
</dbReference>
<dbReference type="InterPro" id="IPR002048">
    <property type="entry name" value="EF_hand_dom"/>
</dbReference>
<dbReference type="GO" id="GO:0005737">
    <property type="term" value="C:cytoplasm"/>
    <property type="evidence" value="ECO:0007669"/>
    <property type="project" value="TreeGrafter"/>
</dbReference>
<dbReference type="SUPFAM" id="SSF56300">
    <property type="entry name" value="Metallo-dependent phosphatases"/>
    <property type="match status" value="1"/>
</dbReference>
<evidence type="ECO:0000256" key="3">
    <source>
        <dbReference type="RuleBase" id="RU004273"/>
    </source>
</evidence>
<sequence length="787" mass="89090">MALFKLSSEFCDTVSIVAHCVNDSSYMFVQTSPSAEYWIPTSKVPLGSSVIKQLAIDTAELFGTPIICDYLLRIYKFWLPNMNFSITHFVYGVKVDQEQKKHSKQTTGKYKGKINWITDHDLFRIFSMNNMRSPELFEMIMSWKNKTPNSIPEIFKSDGIHQAANLMEMSELVIINQPINVYEDLVLASPLTKPVQTNLYKEFILLCYPSFFMGMQNFCKFFSNLGWSRPDQMDLFRTADIFGRYGISFREFLYIIAAVEPTNNIASGTAGELRIKLLFKFYDKDNDGVLNADEFRLLLQAKRRSLKQSTDPSAVQIEFSESYKAMRIAESTPISQEVFLKAVLEDKIKNTSSVFRSPTAVITYLKDLTGRESRLIQPETKKIRAKSMTPDVSVHSRGASSVAIKYELGAHAIKIYTAGTLNIDKLVTLDAVTQSSTQIPVLDEVRRMVSVDQFNQESISNELLKSLRYMNLVNKQNKKRANQFTWGNVDSGLFANRLITICRMTNEIVKNEPRLLHISSPVYVLGDLHGNFTDLLQFESVLWHVGPVLCPSNILFLGDYVDRGTSSIEVIAYLFSYKIQNPSKIKLVRGNHEIREVQRMFTFFNECNVKFGDKLGSDVWSAINATFDSLPIAAIVDNSVFCCHGGIPPPWLCPVISCINEIPVPLGRPDEQSALAWEIMWNDPIRAGQMNEFLQIELSANEGFAVNKRRGTAHMFSSEALEKFLKSNGLSHLIRAHEVSPSGFSVMHRGKLLTVFSSSKYCGGQNDAACVMIDQGRIRIMRIESDD</sequence>
<dbReference type="GO" id="GO:0005509">
    <property type="term" value="F:calcium ion binding"/>
    <property type="evidence" value="ECO:0007669"/>
    <property type="project" value="InterPro"/>
</dbReference>
<keyword evidence="3" id="KW-0378">Hydrolase</keyword>
<dbReference type="InterPro" id="IPR018247">
    <property type="entry name" value="EF_Hand_1_Ca_BS"/>
</dbReference>
<dbReference type="PROSITE" id="PS50222">
    <property type="entry name" value="EF_HAND_2"/>
    <property type="match status" value="1"/>
</dbReference>
<dbReference type="Pfam" id="PF00149">
    <property type="entry name" value="Metallophos"/>
    <property type="match status" value="1"/>
</dbReference>
<dbReference type="Gene3D" id="1.10.238.10">
    <property type="entry name" value="EF-hand"/>
    <property type="match status" value="1"/>
</dbReference>
<dbReference type="GO" id="GO:0004722">
    <property type="term" value="F:protein serine/threonine phosphatase activity"/>
    <property type="evidence" value="ECO:0007669"/>
    <property type="project" value="UniProtKB-EC"/>
</dbReference>
<dbReference type="EC" id="3.1.3.16" evidence="3"/>
<dbReference type="Gene3D" id="3.60.21.10">
    <property type="match status" value="1"/>
</dbReference>
<dbReference type="PRINTS" id="PR00114">
    <property type="entry name" value="STPHPHTASE"/>
</dbReference>
<dbReference type="InterPro" id="IPR006186">
    <property type="entry name" value="Ser/Thr-sp_prot-phosphatase"/>
</dbReference>
<evidence type="ECO:0000313" key="6">
    <source>
        <dbReference type="Proteomes" id="UP001431783"/>
    </source>
</evidence>
<dbReference type="PROSITE" id="PS00018">
    <property type="entry name" value="EF_HAND_1"/>
    <property type="match status" value="1"/>
</dbReference>
<comment type="catalytic activity">
    <reaction evidence="3">
        <text>O-phospho-L-threonyl-[protein] + H2O = L-threonyl-[protein] + phosphate</text>
        <dbReference type="Rhea" id="RHEA:47004"/>
        <dbReference type="Rhea" id="RHEA-COMP:11060"/>
        <dbReference type="Rhea" id="RHEA-COMP:11605"/>
        <dbReference type="ChEBI" id="CHEBI:15377"/>
        <dbReference type="ChEBI" id="CHEBI:30013"/>
        <dbReference type="ChEBI" id="CHEBI:43474"/>
        <dbReference type="ChEBI" id="CHEBI:61977"/>
        <dbReference type="EC" id="3.1.3.16"/>
    </reaction>
</comment>
<comment type="caution">
    <text evidence="5">The sequence shown here is derived from an EMBL/GenBank/DDBJ whole genome shotgun (WGS) entry which is preliminary data.</text>
</comment>
<name>A0AAW1UJ32_9CUCU</name>
<keyword evidence="2" id="KW-0106">Calcium</keyword>
<dbReference type="AlphaFoldDB" id="A0AAW1UJ32"/>
<evidence type="ECO:0000256" key="1">
    <source>
        <dbReference type="ARBA" id="ARBA00008294"/>
    </source>
</evidence>
<gene>
    <name evidence="5" type="ORF">WA026_001735</name>
</gene>
<dbReference type="InterPro" id="IPR029052">
    <property type="entry name" value="Metallo-depent_PP-like"/>
</dbReference>
<reference evidence="5 6" key="1">
    <citation type="submission" date="2023-03" db="EMBL/GenBank/DDBJ databases">
        <title>Genome insight into feeding habits of ladybird beetles.</title>
        <authorList>
            <person name="Li H.-S."/>
            <person name="Huang Y.-H."/>
            <person name="Pang H."/>
        </authorList>
    </citation>
    <scope>NUCLEOTIDE SEQUENCE [LARGE SCALE GENOMIC DNA]</scope>
    <source>
        <strain evidence="5">SYSU_2023b</strain>
        <tissue evidence="5">Whole body</tissue>
    </source>
</reference>
<accession>A0AAW1UJ32</accession>
<dbReference type="InterPro" id="IPR011992">
    <property type="entry name" value="EF-hand-dom_pair"/>
</dbReference>
<proteinExistence type="inferred from homology"/>
<dbReference type="InterPro" id="IPR050341">
    <property type="entry name" value="PP1_catalytic_subunit"/>
</dbReference>
<evidence type="ECO:0000256" key="2">
    <source>
        <dbReference type="ARBA" id="ARBA00022837"/>
    </source>
</evidence>
<dbReference type="SUPFAM" id="SSF47473">
    <property type="entry name" value="EF-hand"/>
    <property type="match status" value="1"/>
</dbReference>
<dbReference type="PANTHER" id="PTHR11668">
    <property type="entry name" value="SERINE/THREONINE PROTEIN PHOSPHATASE"/>
    <property type="match status" value="1"/>
</dbReference>
<protein>
    <recommendedName>
        <fullName evidence="3">Serine/threonine-protein phosphatase</fullName>
        <ecNumber evidence="3">3.1.3.16</ecNumber>
    </recommendedName>
</protein>
<evidence type="ECO:0000313" key="5">
    <source>
        <dbReference type="EMBL" id="KAK9883557.1"/>
    </source>
</evidence>
<organism evidence="5 6">
    <name type="scientific">Henosepilachna vigintioctopunctata</name>
    <dbReference type="NCBI Taxonomy" id="420089"/>
    <lineage>
        <taxon>Eukaryota</taxon>
        <taxon>Metazoa</taxon>
        <taxon>Ecdysozoa</taxon>
        <taxon>Arthropoda</taxon>
        <taxon>Hexapoda</taxon>
        <taxon>Insecta</taxon>
        <taxon>Pterygota</taxon>
        <taxon>Neoptera</taxon>
        <taxon>Endopterygota</taxon>
        <taxon>Coleoptera</taxon>
        <taxon>Polyphaga</taxon>
        <taxon>Cucujiformia</taxon>
        <taxon>Coccinelloidea</taxon>
        <taxon>Coccinellidae</taxon>
        <taxon>Epilachninae</taxon>
        <taxon>Epilachnini</taxon>
        <taxon>Henosepilachna</taxon>
    </lineage>
</organism>
<keyword evidence="6" id="KW-1185">Reference proteome</keyword>
<dbReference type="Proteomes" id="UP001431783">
    <property type="component" value="Unassembled WGS sequence"/>
</dbReference>